<feature type="transmembrane region" description="Helical" evidence="2">
    <location>
        <begin position="6"/>
        <end position="25"/>
    </location>
</feature>
<keyword evidence="2" id="KW-1133">Transmembrane helix</keyword>
<reference evidence="3 4" key="1">
    <citation type="submission" date="2022-12" db="EMBL/GenBank/DDBJ databases">
        <title>Sphingomonas abieness sp. nov., an endophytic bacterium isolated from Abies koreana.</title>
        <authorList>
            <person name="Jiang L."/>
            <person name="Lee J."/>
        </authorList>
    </citation>
    <scope>NUCLEOTIDE SEQUENCE [LARGE SCALE GENOMIC DNA]</scope>
    <source>
        <strain evidence="4">PAMB 00755</strain>
    </source>
</reference>
<evidence type="ECO:0000256" key="2">
    <source>
        <dbReference type="SAM" id="Phobius"/>
    </source>
</evidence>
<keyword evidence="2" id="KW-0812">Transmembrane</keyword>
<name>A0ABY7NKN6_9SPHN</name>
<proteinExistence type="predicted"/>
<evidence type="ECO:0000256" key="1">
    <source>
        <dbReference type="SAM" id="MobiDB-lite"/>
    </source>
</evidence>
<feature type="transmembrane region" description="Helical" evidence="2">
    <location>
        <begin position="69"/>
        <end position="91"/>
    </location>
</feature>
<feature type="compositionally biased region" description="Basic residues" evidence="1">
    <location>
        <begin position="109"/>
        <end position="129"/>
    </location>
</feature>
<feature type="region of interest" description="Disordered" evidence="1">
    <location>
        <begin position="109"/>
        <end position="148"/>
    </location>
</feature>
<keyword evidence="2" id="KW-0472">Membrane</keyword>
<keyword evidence="4" id="KW-1185">Reference proteome</keyword>
<dbReference type="Proteomes" id="UP001210865">
    <property type="component" value="Chromosome"/>
</dbReference>
<gene>
    <name evidence="3" type="ORF">PBT88_18350</name>
</gene>
<evidence type="ECO:0000313" key="3">
    <source>
        <dbReference type="EMBL" id="WBO22091.1"/>
    </source>
</evidence>
<dbReference type="RefSeq" id="WP_270076739.1">
    <property type="nucleotide sequence ID" value="NZ_CP115174.1"/>
</dbReference>
<protein>
    <submittedName>
        <fullName evidence="3">Uncharacterized protein</fullName>
    </submittedName>
</protein>
<feature type="transmembrane region" description="Helical" evidence="2">
    <location>
        <begin position="46"/>
        <end position="63"/>
    </location>
</feature>
<organism evidence="3 4">
    <name type="scientific">Sphingomonas abietis</name>
    <dbReference type="NCBI Taxonomy" id="3012344"/>
    <lineage>
        <taxon>Bacteria</taxon>
        <taxon>Pseudomonadati</taxon>
        <taxon>Pseudomonadota</taxon>
        <taxon>Alphaproteobacteria</taxon>
        <taxon>Sphingomonadales</taxon>
        <taxon>Sphingomonadaceae</taxon>
        <taxon>Sphingomonas</taxon>
    </lineage>
</organism>
<accession>A0ABY7NKN6</accession>
<sequence length="148" mass="16604">MTIVMLLAMPMLIGAIFPDTPFGTWCREATTAKIIRLLGRIERKHIIMLLIGLIALQAFAAAMPLDMALIGMVDAATYIDALLVIGTMATLRRTSLIWASMRHRLPLMQGRNRRAPQRRQRNRRDRRTKPSNIAANDDADDHGQMLAA</sequence>
<evidence type="ECO:0000313" key="4">
    <source>
        <dbReference type="Proteomes" id="UP001210865"/>
    </source>
</evidence>
<dbReference type="EMBL" id="CP115174">
    <property type="protein sequence ID" value="WBO22091.1"/>
    <property type="molecule type" value="Genomic_DNA"/>
</dbReference>